<sequence length="895" mass="100156">MKTTLEDRVHKIISSEDSCRAIIEVRKTKNSHPRVIAVICPLDSTSHTECALFTFKSRVFSSKLMIRNIVPILMDFKAELLGDGQFEISFQKKNKLKKVGYVCQDVAFLGSFLQTLLNAQQIASSCKFDTLSVATGKSHAWVLARYSEEDQAIKHVYNIIQMNVTGKLSTQDGFSRTASGANAQLSIDPIIVSFLTGAARSEWIHRQLMQREDEFTELRPVSVKICSWNVGAVQGPVSASQLQQWLGKDNDCDLISVGLQEVVKLNTNALMVKESSSESRAWLEAISSAIGVPDKYMVLVSRQYVGIYHFLAARRELLVNGVIRDVQCKAAGCGILGQFGNKGAISIRATVYNSGICFVCSHLAAGKTQVAAESGGSDLHQLSSSSLSSNDGSSIGPDGGNYSEYYPTDVPATIEGHDIIFWYGDLNYRIEAGRQRVLELIQGGSLEELYNLDQLFQQRMEGNVFLGYKETRPNFLPTYKYDAGTDDYDTSEKQRAPAWCDRILWNCKRGSCKQEHYARHELTASDHRPVSAKFNLEVTRVLTDKLSQVGEQVSRSLDHMDNQCTPNVELDIKSINFYDVHYRCTQKQSAMLRNTGQVFVHYRFILDFLKENSAKRWLSIEPRYGLLMPGESRSITFKVRVGDEAARVLRGIKQELQETLVLQVEGGNTLFVSITARCLATAYGRGLDELVTHRYPIRYSGIHVDGKSGKVMPLPKEVWRLAGAIFERGLKDDNIFLKYGEPKELLEIRECVDTGAPFADHLAPASFAAALIQLLRSLPNPVIPPEVRVECVKQHQSKERCFRILSQMPPINLSVLVYLVSLLRELLKHREENKLSPETLALIFSAVLMYPETVDLSVDDPSSEGELMTISDDIEPRADLTKEQAILLHLLRSDG</sequence>
<dbReference type="Proteomes" id="UP000011087">
    <property type="component" value="Unassembled WGS sequence"/>
</dbReference>
<evidence type="ECO:0000313" key="8">
    <source>
        <dbReference type="Proteomes" id="UP000011087"/>
    </source>
</evidence>
<dbReference type="Gene3D" id="2.60.40.10">
    <property type="entry name" value="Immunoglobulins"/>
    <property type="match status" value="1"/>
</dbReference>
<organism evidence="6">
    <name type="scientific">Guillardia theta (strain CCMP2712)</name>
    <name type="common">Cryptophyte</name>
    <dbReference type="NCBI Taxonomy" id="905079"/>
    <lineage>
        <taxon>Eukaryota</taxon>
        <taxon>Cryptophyceae</taxon>
        <taxon>Pyrenomonadales</taxon>
        <taxon>Geminigeraceae</taxon>
        <taxon>Guillardia</taxon>
    </lineage>
</organism>
<dbReference type="Pfam" id="PF21310">
    <property type="entry name" value="OCRL-like_ASH"/>
    <property type="match status" value="1"/>
</dbReference>
<feature type="domain" description="Rho-GAP" evidence="5">
    <location>
        <begin position="685"/>
        <end position="881"/>
    </location>
</feature>
<dbReference type="InterPro" id="IPR046985">
    <property type="entry name" value="IP5"/>
</dbReference>
<dbReference type="GO" id="GO:0004439">
    <property type="term" value="F:phosphatidylinositol-4,5-bisphosphate 5-phosphatase activity"/>
    <property type="evidence" value="ECO:0007669"/>
    <property type="project" value="TreeGrafter"/>
</dbReference>
<comment type="subcellular location">
    <subcellularLocation>
        <location evidence="2">Cytoplasmic vesicle</location>
        <location evidence="2">Phagosome membrane</location>
    </subcellularLocation>
    <subcellularLocation>
        <location evidence="1">Early endosome membrane</location>
    </subcellularLocation>
</comment>
<dbReference type="InterPro" id="IPR008936">
    <property type="entry name" value="Rho_GTPase_activation_prot"/>
</dbReference>
<dbReference type="EnsemblProtists" id="EKX49793">
    <property type="protein sequence ID" value="EKX49793"/>
    <property type="gene ID" value="GUITHDRAFT_85673"/>
</dbReference>
<dbReference type="InterPro" id="IPR036691">
    <property type="entry name" value="Endo/exonu/phosph_ase_sf"/>
</dbReference>
<dbReference type="Gene3D" id="3.60.10.10">
    <property type="entry name" value="Endonuclease/exonuclease/phosphatase"/>
    <property type="match status" value="1"/>
</dbReference>
<dbReference type="Pfam" id="PF22669">
    <property type="entry name" value="Exo_endo_phos2"/>
    <property type="match status" value="1"/>
</dbReference>
<dbReference type="SUPFAM" id="SSF56219">
    <property type="entry name" value="DNase I-like"/>
    <property type="match status" value="1"/>
</dbReference>
<dbReference type="STRING" id="905079.L1JP22"/>
<dbReference type="Pfam" id="PF23040">
    <property type="entry name" value="PH_SSH1-like_1st"/>
    <property type="match status" value="1"/>
</dbReference>
<evidence type="ECO:0000256" key="3">
    <source>
        <dbReference type="ARBA" id="ARBA00022753"/>
    </source>
</evidence>
<proteinExistence type="predicted"/>
<dbReference type="GO" id="GO:0007165">
    <property type="term" value="P:signal transduction"/>
    <property type="evidence" value="ECO:0007669"/>
    <property type="project" value="InterPro"/>
</dbReference>
<keyword evidence="8" id="KW-1185">Reference proteome</keyword>
<evidence type="ECO:0000256" key="2">
    <source>
        <dbReference type="ARBA" id="ARBA00004580"/>
    </source>
</evidence>
<protein>
    <submittedName>
        <fullName evidence="6">Phosphatidylinositol 5-phosphate phosphatase, RhoGAP_OCRL</fullName>
    </submittedName>
</protein>
<dbReference type="Pfam" id="PF00620">
    <property type="entry name" value="RhoGAP"/>
    <property type="match status" value="1"/>
</dbReference>
<keyword evidence="4" id="KW-0968">Cytoplasmic vesicle</keyword>
<reference evidence="8" key="2">
    <citation type="submission" date="2012-11" db="EMBL/GenBank/DDBJ databases">
        <authorList>
            <person name="Kuo A."/>
            <person name="Curtis B.A."/>
            <person name="Tanifuji G."/>
            <person name="Burki F."/>
            <person name="Gruber A."/>
            <person name="Irimia M."/>
            <person name="Maruyama S."/>
            <person name="Arias M.C."/>
            <person name="Ball S.G."/>
            <person name="Gile G.H."/>
            <person name="Hirakawa Y."/>
            <person name="Hopkins J.F."/>
            <person name="Rensing S.A."/>
            <person name="Schmutz J."/>
            <person name="Symeonidi A."/>
            <person name="Elias M."/>
            <person name="Eveleigh R.J."/>
            <person name="Herman E.K."/>
            <person name="Klute M.J."/>
            <person name="Nakayama T."/>
            <person name="Obornik M."/>
            <person name="Reyes-Prieto A."/>
            <person name="Armbrust E.V."/>
            <person name="Aves S.J."/>
            <person name="Beiko R.G."/>
            <person name="Coutinho P."/>
            <person name="Dacks J.B."/>
            <person name="Durnford D.G."/>
            <person name="Fast N.M."/>
            <person name="Green B.R."/>
            <person name="Grisdale C."/>
            <person name="Hempe F."/>
            <person name="Henrissat B."/>
            <person name="Hoppner M.P."/>
            <person name="Ishida K.-I."/>
            <person name="Kim E."/>
            <person name="Koreny L."/>
            <person name="Kroth P.G."/>
            <person name="Liu Y."/>
            <person name="Malik S.-B."/>
            <person name="Maier U.G."/>
            <person name="McRose D."/>
            <person name="Mock T."/>
            <person name="Neilson J.A."/>
            <person name="Onodera N.T."/>
            <person name="Poole A.M."/>
            <person name="Pritham E.J."/>
            <person name="Richards T.A."/>
            <person name="Rocap G."/>
            <person name="Roy S.W."/>
            <person name="Sarai C."/>
            <person name="Schaack S."/>
            <person name="Shirato S."/>
            <person name="Slamovits C.H."/>
            <person name="Spencer D.F."/>
            <person name="Suzuki S."/>
            <person name="Worden A.Z."/>
            <person name="Zauner S."/>
            <person name="Barry K."/>
            <person name="Bell C."/>
            <person name="Bharti A.K."/>
            <person name="Crow J.A."/>
            <person name="Grimwood J."/>
            <person name="Kramer R."/>
            <person name="Lindquist E."/>
            <person name="Lucas S."/>
            <person name="Salamov A."/>
            <person name="McFadden G.I."/>
            <person name="Lane C.E."/>
            <person name="Keeling P.J."/>
            <person name="Gray M.W."/>
            <person name="Grigoriev I.V."/>
            <person name="Archibald J.M."/>
        </authorList>
    </citation>
    <scope>NUCLEOTIDE SEQUENCE</scope>
    <source>
        <strain evidence="8">CCMP2712</strain>
    </source>
</reference>
<name>L1JP22_GUITC</name>
<accession>L1JP22</accession>
<dbReference type="eggNOG" id="KOG0565">
    <property type="taxonomic scope" value="Eukaryota"/>
</dbReference>
<dbReference type="AlphaFoldDB" id="L1JP22"/>
<evidence type="ECO:0000313" key="7">
    <source>
        <dbReference type="EnsemblProtists" id="EKX49793"/>
    </source>
</evidence>
<dbReference type="PANTHER" id="PTHR11200">
    <property type="entry name" value="INOSITOL 5-PHOSPHATASE"/>
    <property type="match status" value="1"/>
</dbReference>
<dbReference type="GO" id="GO:0046856">
    <property type="term" value="P:phosphatidylinositol dephosphorylation"/>
    <property type="evidence" value="ECO:0007669"/>
    <property type="project" value="InterPro"/>
</dbReference>
<dbReference type="InterPro" id="IPR043588">
    <property type="entry name" value="SSH-N"/>
</dbReference>
<dbReference type="GO" id="GO:0030670">
    <property type="term" value="C:phagocytic vesicle membrane"/>
    <property type="evidence" value="ECO:0007669"/>
    <property type="project" value="UniProtKB-SubCell"/>
</dbReference>
<evidence type="ECO:0000259" key="5">
    <source>
        <dbReference type="PROSITE" id="PS50238"/>
    </source>
</evidence>
<dbReference type="SUPFAM" id="SSF48350">
    <property type="entry name" value="GTPase activation domain, GAP"/>
    <property type="match status" value="1"/>
</dbReference>
<dbReference type="PANTHER" id="PTHR11200:SF300">
    <property type="entry name" value="TYPE II INOSITOL 1,4,5-TRISPHOSPHATE 5-PHOSPHATASE"/>
    <property type="match status" value="1"/>
</dbReference>
<dbReference type="PaxDb" id="55529-EKX49793"/>
<keyword evidence="3" id="KW-0967">Endosome</keyword>
<evidence type="ECO:0000256" key="4">
    <source>
        <dbReference type="ARBA" id="ARBA00023329"/>
    </source>
</evidence>
<dbReference type="HOGENOM" id="CLU_006779_3_0_1"/>
<dbReference type="EMBL" id="JH992981">
    <property type="protein sequence ID" value="EKX49793.1"/>
    <property type="molecule type" value="Genomic_DNA"/>
</dbReference>
<dbReference type="SMART" id="SM00324">
    <property type="entry name" value="RhoGAP"/>
    <property type="match status" value="1"/>
</dbReference>
<dbReference type="OMA" id="WLGCSER"/>
<dbReference type="Gene3D" id="1.10.555.10">
    <property type="entry name" value="Rho GTPase activation protein"/>
    <property type="match status" value="1"/>
</dbReference>
<evidence type="ECO:0000313" key="6">
    <source>
        <dbReference type="EMBL" id="EKX49793.1"/>
    </source>
</evidence>
<reference evidence="7" key="3">
    <citation type="submission" date="2016-03" db="UniProtKB">
        <authorList>
            <consortium name="EnsemblProtists"/>
        </authorList>
    </citation>
    <scope>IDENTIFICATION</scope>
</reference>
<dbReference type="InterPro" id="IPR013783">
    <property type="entry name" value="Ig-like_fold"/>
</dbReference>
<dbReference type="KEGG" id="gtt:GUITHDRAFT_85673"/>
<dbReference type="RefSeq" id="XP_005836773.1">
    <property type="nucleotide sequence ID" value="XM_005836716.1"/>
</dbReference>
<dbReference type="GO" id="GO:0031901">
    <property type="term" value="C:early endosome membrane"/>
    <property type="evidence" value="ECO:0007669"/>
    <property type="project" value="UniProtKB-SubCell"/>
</dbReference>
<dbReference type="PROSITE" id="PS50238">
    <property type="entry name" value="RHOGAP"/>
    <property type="match status" value="1"/>
</dbReference>
<evidence type="ECO:0000256" key="1">
    <source>
        <dbReference type="ARBA" id="ARBA00004146"/>
    </source>
</evidence>
<dbReference type="InterPro" id="IPR000300">
    <property type="entry name" value="IPPc"/>
</dbReference>
<gene>
    <name evidence="6" type="ORF">GUITHDRAFT_85673</name>
</gene>
<dbReference type="InterPro" id="IPR000198">
    <property type="entry name" value="RhoGAP_dom"/>
</dbReference>
<dbReference type="GeneID" id="17306355"/>
<reference evidence="6 8" key="1">
    <citation type="journal article" date="2012" name="Nature">
        <title>Algal genomes reveal evolutionary mosaicism and the fate of nucleomorphs.</title>
        <authorList>
            <consortium name="DOE Joint Genome Institute"/>
            <person name="Curtis B.A."/>
            <person name="Tanifuji G."/>
            <person name="Burki F."/>
            <person name="Gruber A."/>
            <person name="Irimia M."/>
            <person name="Maruyama S."/>
            <person name="Arias M.C."/>
            <person name="Ball S.G."/>
            <person name="Gile G.H."/>
            <person name="Hirakawa Y."/>
            <person name="Hopkins J.F."/>
            <person name="Kuo A."/>
            <person name="Rensing S.A."/>
            <person name="Schmutz J."/>
            <person name="Symeonidi A."/>
            <person name="Elias M."/>
            <person name="Eveleigh R.J."/>
            <person name="Herman E.K."/>
            <person name="Klute M.J."/>
            <person name="Nakayama T."/>
            <person name="Obornik M."/>
            <person name="Reyes-Prieto A."/>
            <person name="Armbrust E.V."/>
            <person name="Aves S.J."/>
            <person name="Beiko R.G."/>
            <person name="Coutinho P."/>
            <person name="Dacks J.B."/>
            <person name="Durnford D.G."/>
            <person name="Fast N.M."/>
            <person name="Green B.R."/>
            <person name="Grisdale C.J."/>
            <person name="Hempel F."/>
            <person name="Henrissat B."/>
            <person name="Hoppner M.P."/>
            <person name="Ishida K."/>
            <person name="Kim E."/>
            <person name="Koreny L."/>
            <person name="Kroth P.G."/>
            <person name="Liu Y."/>
            <person name="Malik S.B."/>
            <person name="Maier U.G."/>
            <person name="McRose D."/>
            <person name="Mock T."/>
            <person name="Neilson J.A."/>
            <person name="Onodera N.T."/>
            <person name="Poole A.M."/>
            <person name="Pritham E.J."/>
            <person name="Richards T.A."/>
            <person name="Rocap G."/>
            <person name="Roy S.W."/>
            <person name="Sarai C."/>
            <person name="Schaack S."/>
            <person name="Shirato S."/>
            <person name="Slamovits C.H."/>
            <person name="Spencer D.F."/>
            <person name="Suzuki S."/>
            <person name="Worden A.Z."/>
            <person name="Zauner S."/>
            <person name="Barry K."/>
            <person name="Bell C."/>
            <person name="Bharti A.K."/>
            <person name="Crow J.A."/>
            <person name="Grimwood J."/>
            <person name="Kramer R."/>
            <person name="Lindquist E."/>
            <person name="Lucas S."/>
            <person name="Salamov A."/>
            <person name="McFadden G.I."/>
            <person name="Lane C.E."/>
            <person name="Keeling P.J."/>
            <person name="Gray M.W."/>
            <person name="Grigoriev I.V."/>
            <person name="Archibald J.M."/>
        </authorList>
    </citation>
    <scope>NUCLEOTIDE SEQUENCE</scope>
    <source>
        <strain evidence="6 8">CCMP2712</strain>
    </source>
</reference>
<dbReference type="InterPro" id="IPR048869">
    <property type="entry name" value="OCRL-1_2_ASH"/>
</dbReference>
<dbReference type="SMART" id="SM00128">
    <property type="entry name" value="IPPc"/>
    <property type="match status" value="1"/>
</dbReference>
<dbReference type="OrthoDB" id="7862313at2759"/>